<dbReference type="Proteomes" id="UP000062160">
    <property type="component" value="Unassembled WGS sequence"/>
</dbReference>
<evidence type="ECO:0000256" key="1">
    <source>
        <dbReference type="ARBA" id="ARBA00022491"/>
    </source>
</evidence>
<keyword evidence="6" id="KW-0238">DNA-binding</keyword>
<keyword evidence="11" id="KW-1185">Reference proteome</keyword>
<dbReference type="InterPro" id="IPR029069">
    <property type="entry name" value="HotDog_dom_sf"/>
</dbReference>
<reference evidence="10" key="1">
    <citation type="journal article" date="2016" name="Genome Announc.">
        <title>Draft Genome Sequence of the Syntrophic Lactate-Degrading Bacterium Tepidanaerobacter syntrophicus JLT.</title>
        <authorList>
            <person name="Matsuura N."/>
            <person name="Ohashi A."/>
            <person name="Tourlousse D.M."/>
            <person name="Sekiguchi Y."/>
        </authorList>
    </citation>
    <scope>NUCLEOTIDE SEQUENCE [LARGE SCALE GENOMIC DNA]</scope>
    <source>
        <strain evidence="10">JL</strain>
    </source>
</reference>
<evidence type="ECO:0000256" key="4">
    <source>
        <dbReference type="ARBA" id="ARBA00023015"/>
    </source>
</evidence>
<evidence type="ECO:0000313" key="10">
    <source>
        <dbReference type="EMBL" id="GAQ26301.1"/>
    </source>
</evidence>
<evidence type="ECO:0000259" key="9">
    <source>
        <dbReference type="SMART" id="SM00420"/>
    </source>
</evidence>
<dbReference type="GO" id="GO:0003677">
    <property type="term" value="F:DNA binding"/>
    <property type="evidence" value="ECO:0007669"/>
    <property type="project" value="UniProtKB-KW"/>
</dbReference>
<keyword evidence="1" id="KW-0678">Repressor</keyword>
<dbReference type="GO" id="GO:0006633">
    <property type="term" value="P:fatty acid biosynthetic process"/>
    <property type="evidence" value="ECO:0007669"/>
    <property type="project" value="UniProtKB-KW"/>
</dbReference>
<feature type="domain" description="HTH deoR-type" evidence="9">
    <location>
        <begin position="11"/>
        <end position="61"/>
    </location>
</feature>
<dbReference type="GO" id="GO:0045892">
    <property type="term" value="P:negative regulation of DNA-templated transcription"/>
    <property type="evidence" value="ECO:0007669"/>
    <property type="project" value="InterPro"/>
</dbReference>
<evidence type="ECO:0000256" key="6">
    <source>
        <dbReference type="ARBA" id="ARBA00023125"/>
    </source>
</evidence>
<name>A0A0U9HHT9_9FIRM</name>
<keyword evidence="7" id="KW-0275">Fatty acid biosynthesis</keyword>
<dbReference type="SUPFAM" id="SSF54637">
    <property type="entry name" value="Thioesterase/thiol ester dehydrase-isomerase"/>
    <property type="match status" value="1"/>
</dbReference>
<dbReference type="InterPro" id="IPR001034">
    <property type="entry name" value="DeoR_HTH"/>
</dbReference>
<protein>
    <submittedName>
        <fullName evidence="10">DeoR-like helix-turn-helix domain-containing protein</fullName>
    </submittedName>
</protein>
<dbReference type="AlphaFoldDB" id="A0A0U9HHT9"/>
<dbReference type="Gene3D" id="3.10.129.10">
    <property type="entry name" value="Hotdog Thioesterase"/>
    <property type="match status" value="1"/>
</dbReference>
<keyword evidence="4" id="KW-0805">Transcription regulation</keyword>
<evidence type="ECO:0000256" key="3">
    <source>
        <dbReference type="ARBA" id="ARBA00022832"/>
    </source>
</evidence>
<sequence length="193" mass="21820">MPKRGLPKKIRQKLLLETIAEDPFLNDEELAERFNVSVQTIRLDRMELKLPELRERIRAVAQDSYAKVKSIDVSEIVGELVDLELDKRGISILETNNNMTFGKTKVIRGDIIFAQANSLAIATIDAKVALTGVANIKYKLPVYAGQKLVAKAEVTRVRGNKKFVFVRTYVKQKEVFRGKFILASLEDSIEAEE</sequence>
<dbReference type="SUPFAM" id="SSF46785">
    <property type="entry name" value="Winged helix' DNA-binding domain"/>
    <property type="match status" value="1"/>
</dbReference>
<dbReference type="NCBIfam" id="NF003359">
    <property type="entry name" value="PRK04424.1"/>
    <property type="match status" value="1"/>
</dbReference>
<dbReference type="PIRSF" id="PIRSF037733">
    <property type="entry name" value="Transcription_factor_FapR"/>
    <property type="match status" value="1"/>
</dbReference>
<dbReference type="InterPro" id="IPR017275">
    <property type="entry name" value="Transcription_factor_FapR"/>
</dbReference>
<keyword evidence="3" id="KW-0276">Fatty acid metabolism</keyword>
<dbReference type="GO" id="GO:0045717">
    <property type="term" value="P:negative regulation of fatty acid biosynthetic process"/>
    <property type="evidence" value="ECO:0007669"/>
    <property type="project" value="InterPro"/>
</dbReference>
<dbReference type="InterPro" id="IPR036388">
    <property type="entry name" value="WH-like_DNA-bd_sf"/>
</dbReference>
<evidence type="ECO:0000256" key="8">
    <source>
        <dbReference type="ARBA" id="ARBA00023163"/>
    </source>
</evidence>
<dbReference type="OrthoDB" id="1706183at2"/>
<keyword evidence="5" id="KW-0443">Lipid metabolism</keyword>
<gene>
    <name evidence="10" type="ORF">TSYNT_9565</name>
</gene>
<keyword evidence="8" id="KW-0804">Transcription</keyword>
<dbReference type="EMBL" id="DF977003">
    <property type="protein sequence ID" value="GAQ26301.1"/>
    <property type="molecule type" value="Genomic_DNA"/>
</dbReference>
<dbReference type="InterPro" id="IPR036390">
    <property type="entry name" value="WH_DNA-bd_sf"/>
</dbReference>
<evidence type="ECO:0000313" key="11">
    <source>
        <dbReference type="Proteomes" id="UP000062160"/>
    </source>
</evidence>
<dbReference type="RefSeq" id="WP_059034252.1">
    <property type="nucleotide sequence ID" value="NZ_BSDN01000004.1"/>
</dbReference>
<evidence type="ECO:0000256" key="7">
    <source>
        <dbReference type="ARBA" id="ARBA00023160"/>
    </source>
</evidence>
<evidence type="ECO:0000256" key="2">
    <source>
        <dbReference type="ARBA" id="ARBA00022516"/>
    </source>
</evidence>
<dbReference type="GO" id="GO:0003700">
    <property type="term" value="F:DNA-binding transcription factor activity"/>
    <property type="evidence" value="ECO:0007669"/>
    <property type="project" value="InterPro"/>
</dbReference>
<organism evidence="10">
    <name type="scientific">Tepidanaerobacter syntrophicus</name>
    <dbReference type="NCBI Taxonomy" id="224999"/>
    <lineage>
        <taxon>Bacteria</taxon>
        <taxon>Bacillati</taxon>
        <taxon>Bacillota</taxon>
        <taxon>Clostridia</taxon>
        <taxon>Thermosediminibacterales</taxon>
        <taxon>Tepidanaerobacteraceae</taxon>
        <taxon>Tepidanaerobacter</taxon>
    </lineage>
</organism>
<keyword evidence="2" id="KW-0444">Lipid biosynthesis</keyword>
<accession>A0A0U9HHT9</accession>
<proteinExistence type="predicted"/>
<dbReference type="STRING" id="224999.GCA_001485475_02345"/>
<dbReference type="Pfam" id="PF08220">
    <property type="entry name" value="HTH_DeoR"/>
    <property type="match status" value="1"/>
</dbReference>
<evidence type="ECO:0000256" key="5">
    <source>
        <dbReference type="ARBA" id="ARBA00023098"/>
    </source>
</evidence>
<dbReference type="SMART" id="SM00420">
    <property type="entry name" value="HTH_DEOR"/>
    <property type="match status" value="1"/>
</dbReference>
<dbReference type="Gene3D" id="1.10.10.10">
    <property type="entry name" value="Winged helix-like DNA-binding domain superfamily/Winged helix DNA-binding domain"/>
    <property type="match status" value="1"/>
</dbReference>